<dbReference type="Proteomes" id="UP000263268">
    <property type="component" value="Unassembled WGS sequence"/>
</dbReference>
<sequence>MIPSSQQDLMRMLLPKEPDVGSIEPISPLEFQEAARQQLSSDPVLANIQKLGRAAKNLIVPETPLDVALMAAPPLKVGKGLLKTTEYLYTPKFKNQQLVEKNFTERLQGSYKTPKEMHDAAVKLNPAFQQEIGDMARNLGLEKAPKFIDKGGKKFDVEVKTLDSIIDKRLRGKEISEITDPIRTRVFVNRPENADDMVAQLRKRYDVLDEGEKLIKATGFQARNVNVAYKAPNGETIIGEIQLISKPMADAAAKAHPYYTQQRSLRQSFYKQNPNATKIPLRIEKKEEELINIQKGFFKEARKEMDDSFLEKVVTTK</sequence>
<evidence type="ECO:0000313" key="1">
    <source>
        <dbReference type="EMBL" id="HCY81973.1"/>
    </source>
</evidence>
<dbReference type="InterPro" id="IPR043519">
    <property type="entry name" value="NT_sf"/>
</dbReference>
<protein>
    <submittedName>
        <fullName evidence="1">Uncharacterized protein</fullName>
    </submittedName>
</protein>
<accession>A0A3D6BS05</accession>
<proteinExistence type="predicted"/>
<dbReference type="SUPFAM" id="SSF81301">
    <property type="entry name" value="Nucleotidyltransferase"/>
    <property type="match status" value="1"/>
</dbReference>
<comment type="caution">
    <text evidence="1">The sequence shown here is derived from an EMBL/GenBank/DDBJ whole genome shotgun (WGS) entry which is preliminary data.</text>
</comment>
<dbReference type="EMBL" id="DPRK01000170">
    <property type="protein sequence ID" value="HCY81973.1"/>
    <property type="molecule type" value="Genomic_DNA"/>
</dbReference>
<name>A0A3D6BS05_9FLAO</name>
<organism evidence="1 2">
    <name type="scientific">Xanthomarina gelatinilytica</name>
    <dbReference type="NCBI Taxonomy" id="1137281"/>
    <lineage>
        <taxon>Bacteria</taxon>
        <taxon>Pseudomonadati</taxon>
        <taxon>Bacteroidota</taxon>
        <taxon>Flavobacteriia</taxon>
        <taxon>Flavobacteriales</taxon>
        <taxon>Flavobacteriaceae</taxon>
        <taxon>Xanthomarina</taxon>
    </lineage>
</organism>
<evidence type="ECO:0000313" key="2">
    <source>
        <dbReference type="Proteomes" id="UP000263268"/>
    </source>
</evidence>
<reference evidence="1 2" key="1">
    <citation type="journal article" date="2018" name="Nat. Biotechnol.">
        <title>A standardized bacterial taxonomy based on genome phylogeny substantially revises the tree of life.</title>
        <authorList>
            <person name="Parks D.H."/>
            <person name="Chuvochina M."/>
            <person name="Waite D.W."/>
            <person name="Rinke C."/>
            <person name="Skarshewski A."/>
            <person name="Chaumeil P.A."/>
            <person name="Hugenholtz P."/>
        </authorList>
    </citation>
    <scope>NUCLEOTIDE SEQUENCE [LARGE SCALE GENOMIC DNA]</scope>
    <source>
        <strain evidence="1">UBA10227</strain>
    </source>
</reference>
<gene>
    <name evidence="1" type="ORF">DHV22_10420</name>
</gene>
<dbReference type="Gene3D" id="3.30.460.10">
    <property type="entry name" value="Beta Polymerase, domain 2"/>
    <property type="match status" value="1"/>
</dbReference>
<dbReference type="AlphaFoldDB" id="A0A3D6BS05"/>